<dbReference type="EMBL" id="LNQN01000001">
    <property type="protein sequence ID" value="KSU85517.1"/>
    <property type="molecule type" value="Genomic_DNA"/>
</dbReference>
<gene>
    <name evidence="1" type="ORF">AS030_08475</name>
</gene>
<dbReference type="AlphaFoldDB" id="A0A0V8JF47"/>
<dbReference type="RefSeq" id="WP_061970506.1">
    <property type="nucleotide sequence ID" value="NZ_FMAV01000001.1"/>
</dbReference>
<name>A0A0V8JF47_9BACL</name>
<accession>A0A0V8JF47</accession>
<organism evidence="1 2">
    <name type="scientific">Fictibacillus enclensis</name>
    <dbReference type="NCBI Taxonomy" id="1017270"/>
    <lineage>
        <taxon>Bacteria</taxon>
        <taxon>Bacillati</taxon>
        <taxon>Bacillota</taxon>
        <taxon>Bacilli</taxon>
        <taxon>Bacillales</taxon>
        <taxon>Fictibacillaceae</taxon>
        <taxon>Fictibacillus</taxon>
    </lineage>
</organism>
<evidence type="ECO:0000313" key="2">
    <source>
        <dbReference type="Proteomes" id="UP000054099"/>
    </source>
</evidence>
<sequence length="64" mass="7315">MDQKSDYILQLKHAYENIKAISEQHGEPYGQALIEADDALKQALYFEFGICGEHGVSAYMERLH</sequence>
<keyword evidence="2" id="KW-1185">Reference proteome</keyword>
<reference evidence="1 2" key="1">
    <citation type="journal article" date="2014" name="Antonie Van Leeuwenhoek">
        <title>Fictibacillus enclensis sp. nov., isolated from marine sediment.</title>
        <authorList>
            <person name="Dastager S.G."/>
            <person name="Mawlankar R."/>
            <person name="Srinivasan K."/>
            <person name="Tang S.K."/>
            <person name="Lee J.C."/>
            <person name="Ramana V.V."/>
            <person name="Shouche Y.S."/>
        </authorList>
    </citation>
    <scope>NUCLEOTIDE SEQUENCE [LARGE SCALE GENOMIC DNA]</scope>
    <source>
        <strain evidence="1 2">NIO-1003</strain>
    </source>
</reference>
<dbReference type="OrthoDB" id="2972958at2"/>
<evidence type="ECO:0000313" key="1">
    <source>
        <dbReference type="EMBL" id="KSU85517.1"/>
    </source>
</evidence>
<dbReference type="Proteomes" id="UP000054099">
    <property type="component" value="Unassembled WGS sequence"/>
</dbReference>
<protein>
    <submittedName>
        <fullName evidence="1">Uncharacterized protein</fullName>
    </submittedName>
</protein>
<proteinExistence type="predicted"/>
<comment type="caution">
    <text evidence="1">The sequence shown here is derived from an EMBL/GenBank/DDBJ whole genome shotgun (WGS) entry which is preliminary data.</text>
</comment>